<sequence length="126" mass="14162">MQPTHIKLHRKSGIIELTWAETVFSLSAEYLRVFSPSAEVTGHGTGQEVLQLNKSGVQITGVEPQGNYAIKLVFSDGHDTGIYTWQYLHELATNHTANWQDYLQRVAAHKQEEEAAETTAVKWIDP</sequence>
<dbReference type="HOGENOM" id="CLU_117841_0_1_6"/>
<dbReference type="EMBL" id="CP001614">
    <property type="protein sequence ID" value="ACR11406.1"/>
    <property type="molecule type" value="Genomic_DNA"/>
</dbReference>
<organism evidence="4 5">
    <name type="scientific">Teredinibacter turnerae (strain ATCC 39867 / T7901)</name>
    <dbReference type="NCBI Taxonomy" id="377629"/>
    <lineage>
        <taxon>Bacteria</taxon>
        <taxon>Pseudomonadati</taxon>
        <taxon>Pseudomonadota</taxon>
        <taxon>Gammaproteobacteria</taxon>
        <taxon>Cellvibrionales</taxon>
        <taxon>Cellvibrionaceae</taxon>
        <taxon>Teredinibacter</taxon>
    </lineage>
</organism>
<keyword evidence="5" id="KW-1185">Reference proteome</keyword>
<evidence type="ECO:0000313" key="5">
    <source>
        <dbReference type="Proteomes" id="UP000009080"/>
    </source>
</evidence>
<dbReference type="AlphaFoldDB" id="C5BRL1"/>
<name>C5BRL1_TERTT</name>
<dbReference type="KEGG" id="ttu:TERTU_3594"/>
<dbReference type="PANTHER" id="PTHR35303">
    <property type="entry name" value="OS02G0197800 PROTEIN"/>
    <property type="match status" value="1"/>
</dbReference>
<evidence type="ECO:0000313" key="4">
    <source>
        <dbReference type="EMBL" id="ACR11406.1"/>
    </source>
</evidence>
<dbReference type="InterPro" id="IPR010376">
    <property type="entry name" value="GBBH-like_N"/>
</dbReference>
<dbReference type="RefSeq" id="WP_015817518.1">
    <property type="nucleotide sequence ID" value="NC_012997.1"/>
</dbReference>
<gene>
    <name evidence="4" type="ordered locus">TERTU_3594</name>
</gene>
<dbReference type="OrthoDB" id="9794178at2"/>
<keyword evidence="1" id="KW-0479">Metal-binding</keyword>
<dbReference type="STRING" id="377629.TERTU_3594"/>
<evidence type="ECO:0000259" key="3">
    <source>
        <dbReference type="Pfam" id="PF06155"/>
    </source>
</evidence>
<feature type="domain" description="Gamma-butyrobetaine hydroxylase-like N-terminal" evidence="3">
    <location>
        <begin position="6"/>
        <end position="89"/>
    </location>
</feature>
<accession>C5BRL1</accession>
<proteinExistence type="predicted"/>
<dbReference type="Pfam" id="PF06155">
    <property type="entry name" value="GBBH-like_N"/>
    <property type="match status" value="1"/>
</dbReference>
<dbReference type="eggNOG" id="COG3536">
    <property type="taxonomic scope" value="Bacteria"/>
</dbReference>
<dbReference type="GO" id="GO:0046872">
    <property type="term" value="F:metal ion binding"/>
    <property type="evidence" value="ECO:0007669"/>
    <property type="project" value="UniProtKB-KW"/>
</dbReference>
<dbReference type="Gene3D" id="3.30.2020.30">
    <property type="match status" value="1"/>
</dbReference>
<protein>
    <submittedName>
        <fullName evidence="4">DnaJ domain protein</fullName>
    </submittedName>
</protein>
<keyword evidence="2" id="KW-0408">Iron</keyword>
<dbReference type="PANTHER" id="PTHR35303:SF5">
    <property type="entry name" value="OS02G0197800 PROTEIN"/>
    <property type="match status" value="1"/>
</dbReference>
<reference evidence="4 5" key="1">
    <citation type="journal article" date="2009" name="PLoS ONE">
        <title>The complete genome of Teredinibacter turnerae T7901: an intracellular endosymbiont of marine wood-boring bivalves (shipworms).</title>
        <authorList>
            <person name="Yang J.C."/>
            <person name="Madupu R."/>
            <person name="Durkin A.S."/>
            <person name="Ekborg N.A."/>
            <person name="Pedamallu C.S."/>
            <person name="Hostetler J.B."/>
            <person name="Radune D."/>
            <person name="Toms B.S."/>
            <person name="Henrissat B."/>
            <person name="Coutinho P.M."/>
            <person name="Schwarz S."/>
            <person name="Field L."/>
            <person name="Trindade-Silva A.E."/>
            <person name="Soares C.A.G."/>
            <person name="Elshahawi S."/>
            <person name="Hanora A."/>
            <person name="Schmidt E.W."/>
            <person name="Haygood M.G."/>
            <person name="Posfai J."/>
            <person name="Benner J."/>
            <person name="Madinger C."/>
            <person name="Nove J."/>
            <person name="Anton B."/>
            <person name="Chaudhary K."/>
            <person name="Foster J."/>
            <person name="Holman A."/>
            <person name="Kumar S."/>
            <person name="Lessard P.A."/>
            <person name="Luyten Y.A."/>
            <person name="Slatko B."/>
            <person name="Wood N."/>
            <person name="Wu B."/>
            <person name="Teplitski M."/>
            <person name="Mougous J.D."/>
            <person name="Ward N."/>
            <person name="Eisen J.A."/>
            <person name="Badger J.H."/>
            <person name="Distel D.L."/>
        </authorList>
    </citation>
    <scope>NUCLEOTIDE SEQUENCE [LARGE SCALE GENOMIC DNA]</scope>
    <source>
        <strain evidence="5">ATCC 39867 / T7901</strain>
    </source>
</reference>
<evidence type="ECO:0000256" key="2">
    <source>
        <dbReference type="ARBA" id="ARBA00023004"/>
    </source>
</evidence>
<dbReference type="Proteomes" id="UP000009080">
    <property type="component" value="Chromosome"/>
</dbReference>
<evidence type="ECO:0000256" key="1">
    <source>
        <dbReference type="ARBA" id="ARBA00022723"/>
    </source>
</evidence>
<dbReference type="InterPro" id="IPR038492">
    <property type="entry name" value="GBBH-like_N_sf"/>
</dbReference>